<dbReference type="SMART" id="SM00382">
    <property type="entry name" value="AAA"/>
    <property type="match status" value="1"/>
</dbReference>
<dbReference type="InterPro" id="IPR003593">
    <property type="entry name" value="AAA+_ATPase"/>
</dbReference>
<dbReference type="STRING" id="246199.CUS_5904"/>
<dbReference type="InterPro" id="IPR051782">
    <property type="entry name" value="ABC_Transporter_VariousFunc"/>
</dbReference>
<keyword evidence="2" id="KW-0547">Nucleotide-binding</keyword>
<keyword evidence="1" id="KW-0813">Transport</keyword>
<accession>E9SCJ1</accession>
<dbReference type="InterPro" id="IPR003439">
    <property type="entry name" value="ABC_transporter-like_ATP-bd"/>
</dbReference>
<organism evidence="5 6">
    <name type="scientific">Ruminococcus albus 8</name>
    <dbReference type="NCBI Taxonomy" id="246199"/>
    <lineage>
        <taxon>Bacteria</taxon>
        <taxon>Bacillati</taxon>
        <taxon>Bacillota</taxon>
        <taxon>Clostridia</taxon>
        <taxon>Eubacteriales</taxon>
        <taxon>Oscillospiraceae</taxon>
        <taxon>Ruminococcus</taxon>
    </lineage>
</organism>
<dbReference type="Proteomes" id="UP000004259">
    <property type="component" value="Unassembled WGS sequence"/>
</dbReference>
<keyword evidence="3 5" id="KW-0067">ATP-binding</keyword>
<dbReference type="InterPro" id="IPR027417">
    <property type="entry name" value="P-loop_NTPase"/>
</dbReference>
<evidence type="ECO:0000313" key="5">
    <source>
        <dbReference type="EMBL" id="EGC02988.1"/>
    </source>
</evidence>
<evidence type="ECO:0000256" key="3">
    <source>
        <dbReference type="ARBA" id="ARBA00022840"/>
    </source>
</evidence>
<evidence type="ECO:0000256" key="1">
    <source>
        <dbReference type="ARBA" id="ARBA00022448"/>
    </source>
</evidence>
<dbReference type="GO" id="GO:0005524">
    <property type="term" value="F:ATP binding"/>
    <property type="evidence" value="ECO:0007669"/>
    <property type="project" value="UniProtKB-KW"/>
</dbReference>
<dbReference type="Gene3D" id="3.40.50.300">
    <property type="entry name" value="P-loop containing nucleotide triphosphate hydrolases"/>
    <property type="match status" value="1"/>
</dbReference>
<dbReference type="EMBL" id="ADKM02000080">
    <property type="protein sequence ID" value="EGC02988.1"/>
    <property type="molecule type" value="Genomic_DNA"/>
</dbReference>
<sequence>MNGCENAIEIKGLTKRYDGFTLDKLSFNVPKGSIMGFIGQNGAGKSTTINTILNIVKPDEGEIKVMGLDHIKDEQEVKRNIAAVFDELPFNEQLNANDIDFIFADLFEKWDSKTFFGYLERFALPRKKKFGQFSKGMKMKLQIASALSHGAKLLIMDEATTGLDPVVRSEILDIFLEYLQDENNSILMSSHITSDLEKIADSVTFIDKGRLLLTGYKDDILDSHAVLKCTKSDFAEIEKSDFVSARLTDFGAEVMVADKALALRKYSGLTADKTTLEEIMLFYVNRDKKEWR</sequence>
<comment type="caution">
    <text evidence="5">The sequence shown here is derived from an EMBL/GenBank/DDBJ whole genome shotgun (WGS) entry which is preliminary data.</text>
</comment>
<gene>
    <name evidence="5" type="ORF">CUS_5904</name>
</gene>
<proteinExistence type="predicted"/>
<keyword evidence="6" id="KW-1185">Reference proteome</keyword>
<protein>
    <submittedName>
        <fullName evidence="5">Bacitracin ABC transporter, ATP-binding protein BcrA family protein</fullName>
    </submittedName>
</protein>
<dbReference type="PROSITE" id="PS00211">
    <property type="entry name" value="ABC_TRANSPORTER_1"/>
    <property type="match status" value="1"/>
</dbReference>
<dbReference type="PANTHER" id="PTHR42939">
    <property type="entry name" value="ABC TRANSPORTER ATP-BINDING PROTEIN ALBC-RELATED"/>
    <property type="match status" value="1"/>
</dbReference>
<dbReference type="GO" id="GO:0016887">
    <property type="term" value="F:ATP hydrolysis activity"/>
    <property type="evidence" value="ECO:0007669"/>
    <property type="project" value="InterPro"/>
</dbReference>
<dbReference type="PANTHER" id="PTHR42939:SF3">
    <property type="entry name" value="ABC TRANSPORTER ATP-BINDING COMPONENT"/>
    <property type="match status" value="1"/>
</dbReference>
<dbReference type="eggNOG" id="COG1131">
    <property type="taxonomic scope" value="Bacteria"/>
</dbReference>
<evidence type="ECO:0000256" key="2">
    <source>
        <dbReference type="ARBA" id="ARBA00022741"/>
    </source>
</evidence>
<dbReference type="AlphaFoldDB" id="E9SCJ1"/>
<feature type="domain" description="ABC transporter" evidence="4">
    <location>
        <begin position="5"/>
        <end position="233"/>
    </location>
</feature>
<name>E9SCJ1_RUMAL</name>
<evidence type="ECO:0000313" key="6">
    <source>
        <dbReference type="Proteomes" id="UP000004259"/>
    </source>
</evidence>
<dbReference type="SUPFAM" id="SSF52540">
    <property type="entry name" value="P-loop containing nucleoside triphosphate hydrolases"/>
    <property type="match status" value="1"/>
</dbReference>
<dbReference type="Pfam" id="PF00005">
    <property type="entry name" value="ABC_tran"/>
    <property type="match status" value="1"/>
</dbReference>
<dbReference type="OrthoDB" id="9804819at2"/>
<dbReference type="CDD" id="cd03230">
    <property type="entry name" value="ABC_DR_subfamily_A"/>
    <property type="match status" value="1"/>
</dbReference>
<evidence type="ECO:0000259" key="4">
    <source>
        <dbReference type="PROSITE" id="PS50893"/>
    </source>
</evidence>
<dbReference type="RefSeq" id="WP_002849624.1">
    <property type="nucleotide sequence ID" value="NZ_ADKM02000080.1"/>
</dbReference>
<dbReference type="PROSITE" id="PS50893">
    <property type="entry name" value="ABC_TRANSPORTER_2"/>
    <property type="match status" value="1"/>
</dbReference>
<reference evidence="5 6" key="1">
    <citation type="submission" date="2011-02" db="EMBL/GenBank/DDBJ databases">
        <authorList>
            <person name="Nelson K.E."/>
            <person name="Sutton G."/>
            <person name="Torralba M."/>
            <person name="Durkin S."/>
            <person name="Harkins D."/>
            <person name="Montgomery R."/>
            <person name="Ziemer C."/>
            <person name="Klaassens E."/>
            <person name="Ocuiv P."/>
            <person name="Morrison M."/>
        </authorList>
    </citation>
    <scope>NUCLEOTIDE SEQUENCE [LARGE SCALE GENOMIC DNA]</scope>
    <source>
        <strain evidence="5 6">8</strain>
    </source>
</reference>
<dbReference type="InterPro" id="IPR017871">
    <property type="entry name" value="ABC_transporter-like_CS"/>
</dbReference>